<organism evidence="2 3">
    <name type="scientific">Octopus vulgaris</name>
    <name type="common">Common octopus</name>
    <dbReference type="NCBI Taxonomy" id="6645"/>
    <lineage>
        <taxon>Eukaryota</taxon>
        <taxon>Metazoa</taxon>
        <taxon>Spiralia</taxon>
        <taxon>Lophotrochozoa</taxon>
        <taxon>Mollusca</taxon>
        <taxon>Cephalopoda</taxon>
        <taxon>Coleoidea</taxon>
        <taxon>Octopodiformes</taxon>
        <taxon>Octopoda</taxon>
        <taxon>Incirrata</taxon>
        <taxon>Octopodidae</taxon>
        <taxon>Octopus</taxon>
    </lineage>
</organism>
<feature type="transmembrane region" description="Helical" evidence="1">
    <location>
        <begin position="496"/>
        <end position="519"/>
    </location>
</feature>
<keyword evidence="1" id="KW-0812">Transmembrane</keyword>
<evidence type="ECO:0008006" key="4">
    <source>
        <dbReference type="Google" id="ProtNLM"/>
    </source>
</evidence>
<dbReference type="Proteomes" id="UP001162480">
    <property type="component" value="Chromosome 5"/>
</dbReference>
<protein>
    <recommendedName>
        <fullName evidence="4">Transmembrane protein 117</fullName>
    </recommendedName>
</protein>
<feature type="transmembrane region" description="Helical" evidence="1">
    <location>
        <begin position="260"/>
        <end position="284"/>
    </location>
</feature>
<keyword evidence="1" id="KW-0472">Membrane</keyword>
<dbReference type="AlphaFoldDB" id="A0AA36F318"/>
<dbReference type="PANTHER" id="PTHR31226:SF1">
    <property type="entry name" value="TRANSMEMBRANE PROTEIN 117"/>
    <property type="match status" value="1"/>
</dbReference>
<feature type="transmembrane region" description="Helical" evidence="1">
    <location>
        <begin position="176"/>
        <end position="194"/>
    </location>
</feature>
<dbReference type="EMBL" id="OX597818">
    <property type="protein sequence ID" value="CAI9722632.1"/>
    <property type="molecule type" value="Genomic_DNA"/>
</dbReference>
<dbReference type="PANTHER" id="PTHR31226">
    <property type="entry name" value="TRANSMEMBRANE PROTEIN 117"/>
    <property type="match status" value="1"/>
</dbReference>
<evidence type="ECO:0000313" key="3">
    <source>
        <dbReference type="Proteomes" id="UP001162480"/>
    </source>
</evidence>
<gene>
    <name evidence="2" type="ORF">OCTVUL_1B018898</name>
</gene>
<accession>A0AA36F318</accession>
<reference evidence="2" key="1">
    <citation type="submission" date="2023-08" db="EMBL/GenBank/DDBJ databases">
        <authorList>
            <person name="Alioto T."/>
            <person name="Alioto T."/>
            <person name="Gomez Garrido J."/>
        </authorList>
    </citation>
    <scope>NUCLEOTIDE SEQUENCE</scope>
</reference>
<dbReference type="GO" id="GO:0070059">
    <property type="term" value="P:intrinsic apoptotic signaling pathway in response to endoplasmic reticulum stress"/>
    <property type="evidence" value="ECO:0007669"/>
    <property type="project" value="TreeGrafter"/>
</dbReference>
<feature type="transmembrane region" description="Helical" evidence="1">
    <location>
        <begin position="407"/>
        <end position="424"/>
    </location>
</feature>
<proteinExistence type="predicted"/>
<evidence type="ECO:0000256" key="1">
    <source>
        <dbReference type="SAM" id="Phobius"/>
    </source>
</evidence>
<dbReference type="InterPro" id="IPR029370">
    <property type="entry name" value="TMEM117"/>
</dbReference>
<keyword evidence="1" id="KW-1133">Transmembrane helix</keyword>
<name>A0AA36F318_OCTVU</name>
<feature type="transmembrane region" description="Helical" evidence="1">
    <location>
        <begin position="304"/>
        <end position="325"/>
    </location>
</feature>
<sequence length="570" mass="66026">MRTEVELHSHMPIVSLLFKKKVEKGNCQINYNALRFCRVKMSAIVEEKSNVPVSELVNNGDAGTNISAGRVLLAEDSTDIGDTSRVSTPAVSTQDPDQTDAASVYSLFMERDARYFFQHPYSRLAVAYLVVIANFLVYAEDPVAHSVKESHVPVIGNDFSFLFTKYPRNRLTKLKFILWMCGIISGLVLGKLLFHEMLFKRYFKLKMFQKSHGSWMTMFMTVLVCLLIFSYIYNGCLYIAGEEAQEYIITTAMGITNGFFMKGAACGTWCGDFFTAWMVTDIMLQEKLYPHWAHNIRKWWKEGFHRIVLFWTSMSATTFIVVFIIATDYINWDRLNHGFLPSNELTRSFGASFILVMDIIIVTQDWDFPHFINNLEIKLPGMNRPEFRFYAPKFISENWHIHITGKWFNYGILFCVIILDLNMWKNQLFYKPYDYGQYVGADNRIYTVLSTQQLGIHNESMVSFEWRNSTINPETNKTFVMEDPVMNSRFMNYSMAIKSMAFIPCILAFVALGVTVSVFGRFKPTKEDPYAGRLKKRKRKRFSFFRKSKRTSPESDTTFVVFKGISKTEV</sequence>
<evidence type="ECO:0000313" key="2">
    <source>
        <dbReference type="EMBL" id="CAI9722632.1"/>
    </source>
</evidence>
<dbReference type="Pfam" id="PF15113">
    <property type="entry name" value="TMEM117"/>
    <property type="match status" value="1"/>
</dbReference>
<keyword evidence="3" id="KW-1185">Reference proteome</keyword>
<feature type="transmembrane region" description="Helical" evidence="1">
    <location>
        <begin position="215"/>
        <end position="240"/>
    </location>
</feature>